<dbReference type="InterPro" id="IPR007452">
    <property type="entry name" value="TamB_C"/>
</dbReference>
<proteinExistence type="predicted"/>
<dbReference type="GO" id="GO:0009306">
    <property type="term" value="P:protein secretion"/>
    <property type="evidence" value="ECO:0007669"/>
    <property type="project" value="InterPro"/>
</dbReference>
<accession>A0A7G9LEN4</accession>
<evidence type="ECO:0000256" key="2">
    <source>
        <dbReference type="ARBA" id="ARBA00022692"/>
    </source>
</evidence>
<organism evidence="6 7">
    <name type="scientific">Polaribacter pectinis</name>
    <dbReference type="NCBI Taxonomy" id="2738844"/>
    <lineage>
        <taxon>Bacteria</taxon>
        <taxon>Pseudomonadati</taxon>
        <taxon>Bacteroidota</taxon>
        <taxon>Flavobacteriia</taxon>
        <taxon>Flavobacteriales</taxon>
        <taxon>Flavobacteriaceae</taxon>
    </lineage>
</organism>
<feature type="domain" description="Translocation and assembly module TamB C-terminal" evidence="5">
    <location>
        <begin position="1001"/>
        <end position="1428"/>
    </location>
</feature>
<reference evidence="6 7" key="1">
    <citation type="submission" date="2020-08" db="EMBL/GenBank/DDBJ databases">
        <title>Polaribacter sp. L12M9 isolated from gut of the Korean scallop.</title>
        <authorList>
            <person name="Jeong Y.S."/>
        </authorList>
    </citation>
    <scope>NUCLEOTIDE SEQUENCE [LARGE SCALE GENOMIC DNA]</scope>
    <source>
        <strain evidence="6 7">L12M9</strain>
    </source>
</reference>
<sequence length="1470" mass="164164">MLFLLLISVLLSLPVVQTKLGNYATNKINEDFNVDIKIEKVDLSFLGSADLKGIEIRDHHKDTLIFVKKLSTSLLDAKKALDGEILLSSVKLEDAYYYMKTYKGETDDNMGVFIDSFNDGTPKDSLAPPFVLKSSNVYVSNLYVKIINANSKDSLNFSARNTGGNLQDLSIIGSDFSSNIRGLYFVDNKGLEVTNLTTDFTYTKTAMHFKNTRLQTEKSDVNANIDFTYKREDLTDFNNKVTIKAIFDKSKLAIKDLKKYYNELSGNDVVTFSGKLNGPLNNFDLKNFNLSSRNGIKIIGDLSFLNAVNPEKGFVFDGDLKNLTATYKGLKSVLPNVLGKTLPTEFDKFGKFKIVGKVSVTPEQMSATVDLKSEIGDIVSDLQISNISNIDYASYSGEINLNNFNIGAFFNDPLFGIVSLKGDVNGTGFKLENINTSFIGNVSELNFNNYPYKNISANGQYQNNKFDGDLEIDDVNFKMKFNGLADLSSAVHKFDFKSDIDYLNLKETNLFTRDSTAILKGNIALDVEGNTFDDITGMATFKNILYTNHKEEYVFKEFNVSSSLKDSIKTIEVSSEDIANGYISGKFSFSELPYVAQNALGSIYTNYTPYQVAPNQFLDFNFTIYNQIVTVFFPDISIDNNTKIKGKINSDKNLFKLTFSSPKIDAFGTEAKEVLLRTDNQNPLYNSHLTADEINTKYYNVSKLNLLNRTQNDTLYFKSVFKGGNKKNEDFNLDFFYTFNKEGKSVLGFEKSSFKFKDNVWDINPDELNTDKITFDLKSNEFNFSQFKLVSNEQKIEFTGSLKGDEEKVLLADFTKVKLESFLPKIDSLALKGTLSGNLDFVQKEGVYSPEALLSIKDFQVNNFTQGDLSINVKGDNSYEKYLVDLAINNENVKSIAATGSLDFSTERPLIDLEVFLEEFGLDAFSPLGQDVLSSIRGTASGDFALRGFLGNPEMDGTLVLKNAGLKFPYLNVDYDFEGESVITLQQQSFIFENFSLLDKKHKTKGRLIGDITHLNFKQWFLNIEIESKNLLVLDTENTEEALYYGSAFIDGTASITGLTDQLTIDVNAKTMPGTLFVVPLKDVETVDSFRLIHFKTDEIGVKDRQNEIAQEALKGLSLNIELDVTKDARAQVVIDEVYGSQLTGNGDGNLRIEIDTRGKFNMYGDYTIQKGVYDFKYGGIVNKPFVIQKGGTVSWNGNPYEANLDVTAVYKAKANPGVLLENFNSNRKIEVDLVTRITGGLFSSKQELDIQLSNVDPSIANELEFILNDNNVNEKTTQFISLLAFGNFANPDKVNFDVNNTLAGTASSAITAAFSSLLNNPDSKFQLGLDYQQGQVDNDLDRLNIDNQVDLSVSTQVSNRVIINGKVGVPVGSQTQSSVVGEVKVEVLLNKEGNFRGVIFNRQNEIQYSTEEEGYTQGVGLTYQVNFNTLSDLLKKMGLKKRTIKNVTPSVKKDTLKVKEKEFKNFEGN</sequence>
<evidence type="ECO:0000313" key="6">
    <source>
        <dbReference type="EMBL" id="QNM87083.1"/>
    </source>
</evidence>
<evidence type="ECO:0000256" key="1">
    <source>
        <dbReference type="ARBA" id="ARBA00004167"/>
    </source>
</evidence>
<dbReference type="Proteomes" id="UP000515808">
    <property type="component" value="Chromosome"/>
</dbReference>
<dbReference type="EMBL" id="CP060695">
    <property type="protein sequence ID" value="QNM87083.1"/>
    <property type="molecule type" value="Genomic_DNA"/>
</dbReference>
<name>A0A7G9LEN4_9FLAO</name>
<protein>
    <submittedName>
        <fullName evidence="6">Translocation/assembly module TamB</fullName>
    </submittedName>
</protein>
<dbReference type="GO" id="GO:0005886">
    <property type="term" value="C:plasma membrane"/>
    <property type="evidence" value="ECO:0007669"/>
    <property type="project" value="InterPro"/>
</dbReference>
<keyword evidence="2" id="KW-0812">Transmembrane</keyword>
<dbReference type="KEGG" id="ppec:H9W90_07115"/>
<evidence type="ECO:0000313" key="7">
    <source>
        <dbReference type="Proteomes" id="UP000515808"/>
    </source>
</evidence>
<dbReference type="Pfam" id="PF04357">
    <property type="entry name" value="TamB"/>
    <property type="match status" value="1"/>
</dbReference>
<keyword evidence="4" id="KW-0472">Membrane</keyword>
<evidence type="ECO:0000256" key="3">
    <source>
        <dbReference type="ARBA" id="ARBA00022989"/>
    </source>
</evidence>
<gene>
    <name evidence="6" type="ORF">H9W90_07115</name>
</gene>
<evidence type="ECO:0000256" key="4">
    <source>
        <dbReference type="ARBA" id="ARBA00023136"/>
    </source>
</evidence>
<evidence type="ECO:0000259" key="5">
    <source>
        <dbReference type="Pfam" id="PF04357"/>
    </source>
</evidence>
<keyword evidence="7" id="KW-1185">Reference proteome</keyword>
<comment type="subcellular location">
    <subcellularLocation>
        <location evidence="1">Membrane</location>
        <topology evidence="1">Single-pass membrane protein</topology>
    </subcellularLocation>
</comment>
<keyword evidence="3" id="KW-1133">Transmembrane helix</keyword>